<keyword evidence="1" id="KW-0472">Membrane</keyword>
<proteinExistence type="predicted"/>
<feature type="transmembrane region" description="Helical" evidence="1">
    <location>
        <begin position="6"/>
        <end position="27"/>
    </location>
</feature>
<dbReference type="InterPro" id="IPR013783">
    <property type="entry name" value="Ig-like_fold"/>
</dbReference>
<dbReference type="EMBL" id="MFZV01000004">
    <property type="protein sequence ID" value="OGK31517.1"/>
    <property type="molecule type" value="Genomic_DNA"/>
</dbReference>
<dbReference type="Proteomes" id="UP000177199">
    <property type="component" value="Unassembled WGS sequence"/>
</dbReference>
<protein>
    <recommendedName>
        <fullName evidence="4">Bacterial spore germination immunoglobulin-like domain-containing protein</fullName>
    </recommendedName>
</protein>
<comment type="caution">
    <text evidence="2">The sequence shown here is derived from an EMBL/GenBank/DDBJ whole genome shotgun (WGS) entry which is preliminary data.</text>
</comment>
<keyword evidence="1" id="KW-1133">Transmembrane helix</keyword>
<evidence type="ECO:0000313" key="3">
    <source>
        <dbReference type="Proteomes" id="UP000177199"/>
    </source>
</evidence>
<evidence type="ECO:0000256" key="1">
    <source>
        <dbReference type="SAM" id="Phobius"/>
    </source>
</evidence>
<sequence>MKKETTLAIVFGVLMGLIVAVILIFILRPSGEDRVAQSDSVLIPKSGEANIMPLDISEPSDREISLTDTIKITGKAKKNSLIVIESAISEEVLSNKEESFSINFPLAFGENLITIRAYVDKTQTVPQIKTLRVYYLEE</sequence>
<gene>
    <name evidence="2" type="ORF">A3F29_04205</name>
</gene>
<accession>A0A1F7HJU8</accession>
<evidence type="ECO:0008006" key="4">
    <source>
        <dbReference type="Google" id="ProtNLM"/>
    </source>
</evidence>
<name>A0A1F7HJU8_9BACT</name>
<reference evidence="2 3" key="1">
    <citation type="journal article" date="2016" name="Nat. Commun.">
        <title>Thousands of microbial genomes shed light on interconnected biogeochemical processes in an aquifer system.</title>
        <authorList>
            <person name="Anantharaman K."/>
            <person name="Brown C.T."/>
            <person name="Hug L.A."/>
            <person name="Sharon I."/>
            <person name="Castelle C.J."/>
            <person name="Probst A.J."/>
            <person name="Thomas B.C."/>
            <person name="Singh A."/>
            <person name="Wilkins M.J."/>
            <person name="Karaoz U."/>
            <person name="Brodie E.L."/>
            <person name="Williams K.H."/>
            <person name="Hubbard S.S."/>
            <person name="Banfield J.F."/>
        </authorList>
    </citation>
    <scope>NUCLEOTIDE SEQUENCE [LARGE SCALE GENOMIC DNA]</scope>
</reference>
<evidence type="ECO:0000313" key="2">
    <source>
        <dbReference type="EMBL" id="OGK31517.1"/>
    </source>
</evidence>
<dbReference type="AlphaFoldDB" id="A0A1F7HJU8"/>
<dbReference type="Gene3D" id="2.60.40.10">
    <property type="entry name" value="Immunoglobulins"/>
    <property type="match status" value="1"/>
</dbReference>
<keyword evidence="1" id="KW-0812">Transmembrane</keyword>
<organism evidence="2 3">
    <name type="scientific">Candidatus Roizmanbacteria bacterium RIFCSPHIGHO2_12_FULL_33_9</name>
    <dbReference type="NCBI Taxonomy" id="1802045"/>
    <lineage>
        <taxon>Bacteria</taxon>
        <taxon>Candidatus Roizmaniibacteriota</taxon>
    </lineage>
</organism>